<dbReference type="NCBIfam" id="TIGR02436">
    <property type="entry name" value="four helix bundle protein"/>
    <property type="match status" value="1"/>
</dbReference>
<dbReference type="RefSeq" id="WP_262886527.1">
    <property type="nucleotide sequence ID" value="NZ_JAASQL010000002.1"/>
</dbReference>
<comment type="caution">
    <text evidence="1">The sequence shown here is derived from an EMBL/GenBank/DDBJ whole genome shotgun (WGS) entry which is preliminary data.</text>
</comment>
<evidence type="ECO:0000313" key="1">
    <source>
        <dbReference type="EMBL" id="NIJ45399.1"/>
    </source>
</evidence>
<keyword evidence="2" id="KW-1185">Reference proteome</keyword>
<evidence type="ECO:0000313" key="2">
    <source>
        <dbReference type="Proteomes" id="UP000745859"/>
    </source>
</evidence>
<organism evidence="1 2">
    <name type="scientific">Wenyingzhuangia heitensis</name>
    <dbReference type="NCBI Taxonomy" id="1487859"/>
    <lineage>
        <taxon>Bacteria</taxon>
        <taxon>Pseudomonadati</taxon>
        <taxon>Bacteroidota</taxon>
        <taxon>Flavobacteriia</taxon>
        <taxon>Flavobacteriales</taxon>
        <taxon>Flavobacteriaceae</taxon>
        <taxon>Wenyingzhuangia</taxon>
    </lineage>
</organism>
<sequence>MHNFRELNIWKVSKYFCIEVYTITKLFPKSEIYGLTSQLNRAEVSIPSNIAEGCGLRNE</sequence>
<dbReference type="EMBL" id="JAASQL010000002">
    <property type="protein sequence ID" value="NIJ45399.1"/>
    <property type="molecule type" value="Genomic_DNA"/>
</dbReference>
<gene>
    <name evidence="1" type="ORF">FHR24_001867</name>
</gene>
<proteinExistence type="predicted"/>
<accession>A0ABX0UAK6</accession>
<dbReference type="PANTHER" id="PTHR38471">
    <property type="entry name" value="FOUR HELIX BUNDLE PROTEIN"/>
    <property type="match status" value="1"/>
</dbReference>
<name>A0ABX0UAK6_9FLAO</name>
<dbReference type="Pfam" id="PF05635">
    <property type="entry name" value="23S_rRNA_IVP"/>
    <property type="match status" value="1"/>
</dbReference>
<dbReference type="Proteomes" id="UP000745859">
    <property type="component" value="Unassembled WGS sequence"/>
</dbReference>
<protein>
    <submittedName>
        <fullName evidence="1">Four helix bundle protein</fullName>
    </submittedName>
</protein>
<dbReference type="SUPFAM" id="SSF158446">
    <property type="entry name" value="IVS-encoded protein-like"/>
    <property type="match status" value="1"/>
</dbReference>
<dbReference type="InterPro" id="IPR012657">
    <property type="entry name" value="23S_rRNA-intervening_sequence"/>
</dbReference>
<dbReference type="Gene3D" id="1.20.1440.60">
    <property type="entry name" value="23S rRNA-intervening sequence"/>
    <property type="match status" value="1"/>
</dbReference>
<dbReference type="InterPro" id="IPR036583">
    <property type="entry name" value="23S_rRNA_IVS_sf"/>
</dbReference>
<dbReference type="PANTHER" id="PTHR38471:SF2">
    <property type="entry name" value="FOUR HELIX BUNDLE PROTEIN"/>
    <property type="match status" value="1"/>
</dbReference>
<reference evidence="1 2" key="1">
    <citation type="submission" date="2020-03" db="EMBL/GenBank/DDBJ databases">
        <title>Genomic Encyclopedia of Type Strains, Phase IV (KMG-IV): sequencing the most valuable type-strain genomes for metagenomic binning, comparative biology and taxonomic classification.</title>
        <authorList>
            <person name="Goeker M."/>
        </authorList>
    </citation>
    <scope>NUCLEOTIDE SEQUENCE [LARGE SCALE GENOMIC DNA]</scope>
    <source>
        <strain evidence="1 2">DSM 101599</strain>
    </source>
</reference>